<protein>
    <submittedName>
        <fullName evidence="6">Carbohydrate deacetylase</fullName>
    </submittedName>
</protein>
<dbReference type="InterPro" id="IPR011330">
    <property type="entry name" value="Glyco_hydro/deAcase_b/a-brl"/>
</dbReference>
<sequence>MKQVIINADDFGYSPAVNAGIVKAYQDGILTSTTLMANMPGCLEAVELAKQNPGLGVGVHMVLTCGHAITKGKTISQNGRFYSLKEYHDQRSQIDDEEIFEEWCHQIDYLLEKGLQPTHIDSHHHLHTFPENLAITERIAQKYQLPIRNAYDLEKNVSLPYQIGATGFLDLTNYPNIRNLSHSFEELKPGCLDEIRAVLNQVEDNAITELMVHPAYVDEILYFNSSFNVARVKEVSLLCDKDVAAVFNDYQIQLCHYGTTIS</sequence>
<dbReference type="InterPro" id="IPR022948">
    <property type="entry name" value="COD_ChbG_bac"/>
</dbReference>
<accession>A0ABV8CVQ6</accession>
<dbReference type="EMBL" id="JBHRZV010000045">
    <property type="protein sequence ID" value="MFC3928072.1"/>
    <property type="molecule type" value="Genomic_DNA"/>
</dbReference>
<dbReference type="PANTHER" id="PTHR31609:SF1">
    <property type="entry name" value="CARBOHYDRATE DEACETYLASE"/>
    <property type="match status" value="1"/>
</dbReference>
<dbReference type="Pfam" id="PF04794">
    <property type="entry name" value="YdjC"/>
    <property type="match status" value="1"/>
</dbReference>
<evidence type="ECO:0000313" key="7">
    <source>
        <dbReference type="Proteomes" id="UP001595807"/>
    </source>
</evidence>
<dbReference type="Gene3D" id="3.20.20.370">
    <property type="entry name" value="Glycoside hydrolase/deacetylase"/>
    <property type="match status" value="1"/>
</dbReference>
<keyword evidence="3" id="KW-0378">Hydrolase</keyword>
<gene>
    <name evidence="6" type="ORF">ACFORF_05740</name>
</gene>
<dbReference type="RefSeq" id="WP_380426285.1">
    <property type="nucleotide sequence ID" value="NZ_JBHRZV010000045.1"/>
</dbReference>
<dbReference type="CDD" id="cd10803">
    <property type="entry name" value="YdjC_EF3048_like"/>
    <property type="match status" value="1"/>
</dbReference>
<dbReference type="InterPro" id="IPR006879">
    <property type="entry name" value="YdjC-like"/>
</dbReference>
<evidence type="ECO:0000256" key="1">
    <source>
        <dbReference type="ARBA" id="ARBA00001946"/>
    </source>
</evidence>
<keyword evidence="4" id="KW-0460">Magnesium</keyword>
<proteinExistence type="predicted"/>
<keyword evidence="2" id="KW-0479">Metal-binding</keyword>
<name>A0ABV8CVQ6_9STRE</name>
<evidence type="ECO:0000256" key="5">
    <source>
        <dbReference type="ARBA" id="ARBA00023277"/>
    </source>
</evidence>
<keyword evidence="7" id="KW-1185">Reference proteome</keyword>
<organism evidence="6 7">
    <name type="scientific">Streptococcus caprae</name>
    <dbReference type="NCBI Taxonomy" id="1640501"/>
    <lineage>
        <taxon>Bacteria</taxon>
        <taxon>Bacillati</taxon>
        <taxon>Bacillota</taxon>
        <taxon>Bacilli</taxon>
        <taxon>Lactobacillales</taxon>
        <taxon>Streptococcaceae</taxon>
        <taxon>Streptococcus</taxon>
    </lineage>
</organism>
<dbReference type="SUPFAM" id="SSF88713">
    <property type="entry name" value="Glycoside hydrolase/deacetylase"/>
    <property type="match status" value="1"/>
</dbReference>
<reference evidence="7" key="1">
    <citation type="journal article" date="2019" name="Int. J. Syst. Evol. Microbiol.">
        <title>The Global Catalogue of Microorganisms (GCM) 10K type strain sequencing project: providing services to taxonomists for standard genome sequencing and annotation.</title>
        <authorList>
            <consortium name="The Broad Institute Genomics Platform"/>
            <consortium name="The Broad Institute Genome Sequencing Center for Infectious Disease"/>
            <person name="Wu L."/>
            <person name="Ma J."/>
        </authorList>
    </citation>
    <scope>NUCLEOTIDE SEQUENCE [LARGE SCALE GENOMIC DNA]</scope>
    <source>
        <strain evidence="7">CCUG 67170</strain>
    </source>
</reference>
<keyword evidence="5" id="KW-0119">Carbohydrate metabolism</keyword>
<evidence type="ECO:0000313" key="6">
    <source>
        <dbReference type="EMBL" id="MFC3928072.1"/>
    </source>
</evidence>
<comment type="cofactor">
    <cofactor evidence="1">
        <name>Mg(2+)</name>
        <dbReference type="ChEBI" id="CHEBI:18420"/>
    </cofactor>
</comment>
<dbReference type="PANTHER" id="PTHR31609">
    <property type="entry name" value="YDJC DEACETYLASE FAMILY MEMBER"/>
    <property type="match status" value="1"/>
</dbReference>
<dbReference type="Proteomes" id="UP001595807">
    <property type="component" value="Unassembled WGS sequence"/>
</dbReference>
<evidence type="ECO:0000256" key="4">
    <source>
        <dbReference type="ARBA" id="ARBA00022842"/>
    </source>
</evidence>
<evidence type="ECO:0000256" key="2">
    <source>
        <dbReference type="ARBA" id="ARBA00022723"/>
    </source>
</evidence>
<evidence type="ECO:0000256" key="3">
    <source>
        <dbReference type="ARBA" id="ARBA00022801"/>
    </source>
</evidence>
<comment type="caution">
    <text evidence="6">The sequence shown here is derived from an EMBL/GenBank/DDBJ whole genome shotgun (WGS) entry which is preliminary data.</text>
</comment>